<organism evidence="2 3">
    <name type="scientific">Prauserella alba</name>
    <dbReference type="NCBI Taxonomy" id="176898"/>
    <lineage>
        <taxon>Bacteria</taxon>
        <taxon>Bacillati</taxon>
        <taxon>Actinomycetota</taxon>
        <taxon>Actinomycetes</taxon>
        <taxon>Pseudonocardiales</taxon>
        <taxon>Pseudonocardiaceae</taxon>
        <taxon>Prauserella</taxon>
    </lineage>
</organism>
<dbReference type="Pfam" id="PF05145">
    <property type="entry name" value="AbrB"/>
    <property type="match status" value="1"/>
</dbReference>
<dbReference type="PANTHER" id="PTHR38457:SF1">
    <property type="entry name" value="REGULATOR ABRB-RELATED"/>
    <property type="match status" value="1"/>
</dbReference>
<keyword evidence="1" id="KW-1133">Transmembrane helix</keyword>
<evidence type="ECO:0000256" key="1">
    <source>
        <dbReference type="SAM" id="Phobius"/>
    </source>
</evidence>
<protein>
    <recommendedName>
        <fullName evidence="4">Ammonia monooxygenase</fullName>
    </recommendedName>
</protein>
<keyword evidence="1" id="KW-0472">Membrane</keyword>
<feature type="transmembrane region" description="Helical" evidence="1">
    <location>
        <begin position="134"/>
        <end position="160"/>
    </location>
</feature>
<keyword evidence="1" id="KW-0812">Transmembrane</keyword>
<reference evidence="2 3" key="1">
    <citation type="journal article" date="2019" name="Int. J. Syst. Evol. Microbiol.">
        <title>The Global Catalogue of Microorganisms (GCM) 10K type strain sequencing project: providing services to taxonomists for standard genome sequencing and annotation.</title>
        <authorList>
            <consortium name="The Broad Institute Genomics Platform"/>
            <consortium name="The Broad Institute Genome Sequencing Center for Infectious Disease"/>
            <person name="Wu L."/>
            <person name="Ma J."/>
        </authorList>
    </citation>
    <scope>NUCLEOTIDE SEQUENCE [LARGE SCALE GENOMIC DNA]</scope>
    <source>
        <strain evidence="2 3">JCM 13022</strain>
    </source>
</reference>
<proteinExistence type="predicted"/>
<dbReference type="EMBL" id="BAAALM010000005">
    <property type="protein sequence ID" value="GAA1197041.1"/>
    <property type="molecule type" value="Genomic_DNA"/>
</dbReference>
<dbReference type="PANTHER" id="PTHR38457">
    <property type="entry name" value="REGULATOR ABRB-RELATED"/>
    <property type="match status" value="1"/>
</dbReference>
<gene>
    <name evidence="2" type="ORF">GCM10009675_10260</name>
</gene>
<evidence type="ECO:0000313" key="2">
    <source>
        <dbReference type="EMBL" id="GAA1197041.1"/>
    </source>
</evidence>
<evidence type="ECO:0000313" key="3">
    <source>
        <dbReference type="Proteomes" id="UP001500467"/>
    </source>
</evidence>
<comment type="caution">
    <text evidence="2">The sequence shown here is derived from an EMBL/GenBank/DDBJ whole genome shotgun (WGS) entry which is preliminary data.</text>
</comment>
<dbReference type="Proteomes" id="UP001500467">
    <property type="component" value="Unassembled WGS sequence"/>
</dbReference>
<keyword evidence="3" id="KW-1185">Reference proteome</keyword>
<accession>A0ABN1V6V8</accession>
<feature type="transmembrane region" description="Helical" evidence="1">
    <location>
        <begin position="80"/>
        <end position="101"/>
    </location>
</feature>
<sequence length="161" mass="16525">MRLLAGAAVVGSLFEHLGIPAGMLLGSALGAGLVNQPVTPRMRPATFPRAMRQTGLIAIGFVSGVMLTVDSLVSTAAVALPVVAAYLALGILNLVFITLLMSRYRVDPATAVLTVTPGGLSEVSSLAVDKGAQLGVVLTVHAVRLFALVFLVLPILLTVLA</sequence>
<dbReference type="InterPro" id="IPR007820">
    <property type="entry name" value="AbrB_fam"/>
</dbReference>
<feature type="transmembrane region" description="Helical" evidence="1">
    <location>
        <begin position="54"/>
        <end position="73"/>
    </location>
</feature>
<name>A0ABN1V6V8_9PSEU</name>
<evidence type="ECO:0008006" key="4">
    <source>
        <dbReference type="Google" id="ProtNLM"/>
    </source>
</evidence>